<evidence type="ECO:0000313" key="2">
    <source>
        <dbReference type="Proteomes" id="UP000316096"/>
    </source>
</evidence>
<name>A0A543CWB5_9ACTN</name>
<comment type="caution">
    <text evidence="1">The sequence shown here is derived from an EMBL/GenBank/DDBJ whole genome shotgun (WGS) entry which is preliminary data.</text>
</comment>
<organism evidence="1 2">
    <name type="scientific">Actinoallomurus bryophytorum</name>
    <dbReference type="NCBI Taxonomy" id="1490222"/>
    <lineage>
        <taxon>Bacteria</taxon>
        <taxon>Bacillati</taxon>
        <taxon>Actinomycetota</taxon>
        <taxon>Actinomycetes</taxon>
        <taxon>Streptosporangiales</taxon>
        <taxon>Thermomonosporaceae</taxon>
        <taxon>Actinoallomurus</taxon>
    </lineage>
</organism>
<reference evidence="1 2" key="1">
    <citation type="submission" date="2019-06" db="EMBL/GenBank/DDBJ databases">
        <title>Sequencing the genomes of 1000 actinobacteria strains.</title>
        <authorList>
            <person name="Klenk H.-P."/>
        </authorList>
    </citation>
    <scope>NUCLEOTIDE SEQUENCE [LARGE SCALE GENOMIC DNA]</scope>
    <source>
        <strain evidence="1 2">DSM 102200</strain>
    </source>
</reference>
<accession>A0A543CWB5</accession>
<keyword evidence="2" id="KW-1185">Reference proteome</keyword>
<protein>
    <submittedName>
        <fullName evidence="1">Uncharacterized protein DUF2795</fullName>
    </submittedName>
</protein>
<evidence type="ECO:0000313" key="1">
    <source>
        <dbReference type="EMBL" id="TQM01402.1"/>
    </source>
</evidence>
<dbReference type="EMBL" id="VFOZ01000001">
    <property type="protein sequence ID" value="TQM01402.1"/>
    <property type="molecule type" value="Genomic_DNA"/>
</dbReference>
<dbReference type="OrthoDB" id="6161020at2"/>
<dbReference type="InterPro" id="IPR021527">
    <property type="entry name" value="DUF2795"/>
</dbReference>
<sequence>MGNTKLISPALLQRHLHKAGYPATRAELIAHARDECERVVGALEQLPDRRYVRPADVSRTFAELASEYLDGMPYPARREDLVSYAERQDAARPVLEALRRIPDRRYDRPEAVSDAIAEEEE</sequence>
<dbReference type="RefSeq" id="WP_141961240.1">
    <property type="nucleotide sequence ID" value="NZ_VFOZ01000001.1"/>
</dbReference>
<dbReference type="AlphaFoldDB" id="A0A543CWB5"/>
<dbReference type="Pfam" id="PF11387">
    <property type="entry name" value="DUF2795"/>
    <property type="match status" value="2"/>
</dbReference>
<proteinExistence type="predicted"/>
<gene>
    <name evidence="1" type="ORF">FB559_7161</name>
</gene>
<dbReference type="Proteomes" id="UP000316096">
    <property type="component" value="Unassembled WGS sequence"/>
</dbReference>